<dbReference type="GO" id="GO:0043190">
    <property type="term" value="C:ATP-binding cassette (ABC) transporter complex"/>
    <property type="evidence" value="ECO:0007669"/>
    <property type="project" value="InterPro"/>
</dbReference>
<organism evidence="15 16">
    <name type="scientific">Yoonia litorea</name>
    <dbReference type="NCBI Taxonomy" id="1123755"/>
    <lineage>
        <taxon>Bacteria</taxon>
        <taxon>Pseudomonadati</taxon>
        <taxon>Pseudomonadota</taxon>
        <taxon>Alphaproteobacteria</taxon>
        <taxon>Rhodobacterales</taxon>
        <taxon>Paracoccaceae</taxon>
        <taxon>Yoonia</taxon>
    </lineage>
</organism>
<evidence type="ECO:0000256" key="6">
    <source>
        <dbReference type="ARBA" id="ARBA00022692"/>
    </source>
</evidence>
<dbReference type="AlphaFoldDB" id="A0A1I6LGY3"/>
<protein>
    <recommendedName>
        <fullName evidence="12">High-affinity zinc uptake system membrane protein ZnuB</fullName>
    </recommendedName>
</protein>
<dbReference type="GO" id="GO:0006829">
    <property type="term" value="P:zinc ion transport"/>
    <property type="evidence" value="ECO:0007669"/>
    <property type="project" value="UniProtKB-KW"/>
</dbReference>
<dbReference type="RefSeq" id="WP_090203612.1">
    <property type="nucleotide sequence ID" value="NZ_FOZM01000001.1"/>
</dbReference>
<dbReference type="GO" id="GO:0010043">
    <property type="term" value="P:response to zinc ion"/>
    <property type="evidence" value="ECO:0007669"/>
    <property type="project" value="TreeGrafter"/>
</dbReference>
<accession>A0A1I6LGY3</accession>
<evidence type="ECO:0000256" key="11">
    <source>
        <dbReference type="ARBA" id="ARBA00023136"/>
    </source>
</evidence>
<reference evidence="15 16" key="1">
    <citation type="submission" date="2016-10" db="EMBL/GenBank/DDBJ databases">
        <authorList>
            <person name="de Groot N.N."/>
        </authorList>
    </citation>
    <scope>NUCLEOTIDE SEQUENCE [LARGE SCALE GENOMIC DNA]</scope>
    <source>
        <strain evidence="15 16">DSM 29433</strain>
    </source>
</reference>
<evidence type="ECO:0000256" key="10">
    <source>
        <dbReference type="ARBA" id="ARBA00023065"/>
    </source>
</evidence>
<proteinExistence type="inferred from homology"/>
<dbReference type="Gene3D" id="1.10.3470.10">
    <property type="entry name" value="ABC transporter involved in vitamin B12 uptake, BtuC"/>
    <property type="match status" value="1"/>
</dbReference>
<gene>
    <name evidence="15" type="ORF">SAMN05444714_0524</name>
</gene>
<evidence type="ECO:0000256" key="8">
    <source>
        <dbReference type="ARBA" id="ARBA00022906"/>
    </source>
</evidence>
<name>A0A1I6LGY3_9RHOB</name>
<keyword evidence="5" id="KW-1003">Cell membrane</keyword>
<sequence>MLDDFLVRAALAGVGTALAAGLLGCFVVWRRMAYFGDATAHAAVLGVALALLFGSSITLGVAVVAFAMGILIHGLSGQGAAVDTMLGVLSHGALALGLVAVTLIPGQRVDLDAYLFGDVLAVNRMDLAVIWGGGAIVIATLWWHWSALLTATLSPDLAHAAGINPRREQLVLTLLLAAVVAVAIKVVGALLITALLIIPAASARNFASTPERMAFLSMAIGALSAVAGLRLAVILDVAVGPAIICVAAGIFAFSLIGKNLRRLSS</sequence>
<feature type="transmembrane region" description="Helical" evidence="14">
    <location>
        <begin position="41"/>
        <end position="72"/>
    </location>
</feature>
<dbReference type="Pfam" id="PF00950">
    <property type="entry name" value="ABC-3"/>
    <property type="match status" value="1"/>
</dbReference>
<feature type="transmembrane region" description="Helical" evidence="14">
    <location>
        <begin position="238"/>
        <end position="256"/>
    </location>
</feature>
<dbReference type="PANTHER" id="PTHR30477:SF23">
    <property type="entry name" value="HIGH-AFFINITY ZINC UPTAKE SYSTEM MEMBRANE PROTEIN ZNUB"/>
    <property type="match status" value="1"/>
</dbReference>
<evidence type="ECO:0000256" key="7">
    <source>
        <dbReference type="ARBA" id="ARBA00022833"/>
    </source>
</evidence>
<evidence type="ECO:0000256" key="13">
    <source>
        <dbReference type="RuleBase" id="RU003943"/>
    </source>
</evidence>
<keyword evidence="10" id="KW-0406">Ion transport</keyword>
<dbReference type="SUPFAM" id="SSF81345">
    <property type="entry name" value="ABC transporter involved in vitamin B12 uptake, BtuC"/>
    <property type="match status" value="1"/>
</dbReference>
<feature type="transmembrane region" description="Helical" evidence="14">
    <location>
        <begin position="174"/>
        <end position="201"/>
    </location>
</feature>
<comment type="subcellular location">
    <subcellularLocation>
        <location evidence="2 13">Cell membrane</location>
        <topology evidence="2 13">Multi-pass membrane protein</topology>
    </subcellularLocation>
</comment>
<dbReference type="OrthoDB" id="9783937at2"/>
<feature type="transmembrane region" description="Helical" evidence="14">
    <location>
        <begin position="84"/>
        <end position="104"/>
    </location>
</feature>
<keyword evidence="16" id="KW-1185">Reference proteome</keyword>
<dbReference type="STRING" id="1123755.SAMN05444714_0524"/>
<evidence type="ECO:0000313" key="15">
    <source>
        <dbReference type="EMBL" id="SFS02558.1"/>
    </source>
</evidence>
<evidence type="ECO:0000256" key="2">
    <source>
        <dbReference type="ARBA" id="ARBA00004651"/>
    </source>
</evidence>
<evidence type="ECO:0000313" key="16">
    <source>
        <dbReference type="Proteomes" id="UP000198926"/>
    </source>
</evidence>
<evidence type="ECO:0000256" key="4">
    <source>
        <dbReference type="ARBA" id="ARBA00022448"/>
    </source>
</evidence>
<dbReference type="PANTHER" id="PTHR30477">
    <property type="entry name" value="ABC-TRANSPORTER METAL-BINDING PROTEIN"/>
    <property type="match status" value="1"/>
</dbReference>
<feature type="transmembrane region" description="Helical" evidence="14">
    <location>
        <begin position="6"/>
        <end position="29"/>
    </location>
</feature>
<evidence type="ECO:0000256" key="14">
    <source>
        <dbReference type="SAM" id="Phobius"/>
    </source>
</evidence>
<keyword evidence="7" id="KW-0862">Zinc</keyword>
<dbReference type="GO" id="GO:0055085">
    <property type="term" value="P:transmembrane transport"/>
    <property type="evidence" value="ECO:0007669"/>
    <property type="project" value="InterPro"/>
</dbReference>
<dbReference type="InterPro" id="IPR037294">
    <property type="entry name" value="ABC_BtuC-like"/>
</dbReference>
<comment type="similarity">
    <text evidence="3 13">Belongs to the ABC-3 integral membrane protein family.</text>
</comment>
<dbReference type="EMBL" id="FOZM01000001">
    <property type="protein sequence ID" value="SFS02558.1"/>
    <property type="molecule type" value="Genomic_DNA"/>
</dbReference>
<keyword evidence="9 14" id="KW-1133">Transmembrane helix</keyword>
<evidence type="ECO:0000256" key="12">
    <source>
        <dbReference type="ARBA" id="ARBA00040080"/>
    </source>
</evidence>
<evidence type="ECO:0000256" key="5">
    <source>
        <dbReference type="ARBA" id="ARBA00022475"/>
    </source>
</evidence>
<keyword evidence="4 13" id="KW-0813">Transport</keyword>
<feature type="transmembrane region" description="Helical" evidence="14">
    <location>
        <begin position="125"/>
        <end position="145"/>
    </location>
</feature>
<evidence type="ECO:0000256" key="3">
    <source>
        <dbReference type="ARBA" id="ARBA00008034"/>
    </source>
</evidence>
<keyword evidence="11 14" id="KW-0472">Membrane</keyword>
<dbReference type="Proteomes" id="UP000198926">
    <property type="component" value="Unassembled WGS sequence"/>
</dbReference>
<keyword evidence="8" id="KW-0864">Zinc transport</keyword>
<evidence type="ECO:0000256" key="1">
    <source>
        <dbReference type="ARBA" id="ARBA00002313"/>
    </source>
</evidence>
<comment type="function">
    <text evidence="1">Involved in the high-affinity zinc uptake transport system.</text>
</comment>
<feature type="transmembrane region" description="Helical" evidence="14">
    <location>
        <begin position="213"/>
        <end position="232"/>
    </location>
</feature>
<evidence type="ECO:0000256" key="9">
    <source>
        <dbReference type="ARBA" id="ARBA00022989"/>
    </source>
</evidence>
<keyword evidence="6 13" id="KW-0812">Transmembrane</keyword>
<dbReference type="InterPro" id="IPR001626">
    <property type="entry name" value="ABC_TroCD"/>
</dbReference>